<dbReference type="Proteomes" id="UP000016935">
    <property type="component" value="Unassembled WGS sequence"/>
</dbReference>
<dbReference type="RefSeq" id="XP_008026428.1">
    <property type="nucleotide sequence ID" value="XM_008028237.1"/>
</dbReference>
<dbReference type="AlphaFoldDB" id="R0ILF7"/>
<dbReference type="GO" id="GO:0004420">
    <property type="term" value="F:hydroxymethylglutaryl-CoA reductase (NADPH) activity"/>
    <property type="evidence" value="ECO:0007669"/>
    <property type="project" value="InterPro"/>
</dbReference>
<dbReference type="SUPFAM" id="SSF56542">
    <property type="entry name" value="Substrate-binding domain of HMG-CoA reductase"/>
    <property type="match status" value="1"/>
</dbReference>
<feature type="non-terminal residue" evidence="3">
    <location>
        <position position="1"/>
    </location>
</feature>
<dbReference type="GeneID" id="19405233"/>
<organism evidence="3 4">
    <name type="scientific">Exserohilum turcicum (strain 28A)</name>
    <name type="common">Northern leaf blight fungus</name>
    <name type="synonym">Setosphaeria turcica</name>
    <dbReference type="NCBI Taxonomy" id="671987"/>
    <lineage>
        <taxon>Eukaryota</taxon>
        <taxon>Fungi</taxon>
        <taxon>Dikarya</taxon>
        <taxon>Ascomycota</taxon>
        <taxon>Pezizomycotina</taxon>
        <taxon>Dothideomycetes</taxon>
        <taxon>Pleosporomycetidae</taxon>
        <taxon>Pleosporales</taxon>
        <taxon>Pleosporineae</taxon>
        <taxon>Pleosporaceae</taxon>
        <taxon>Exserohilum</taxon>
    </lineage>
</organism>
<keyword evidence="4" id="KW-1185">Reference proteome</keyword>
<reference evidence="3 4" key="2">
    <citation type="journal article" date="2013" name="PLoS Genet.">
        <title>Comparative genome structure, secondary metabolite, and effector coding capacity across Cochliobolus pathogens.</title>
        <authorList>
            <person name="Condon B.J."/>
            <person name="Leng Y."/>
            <person name="Wu D."/>
            <person name="Bushley K.E."/>
            <person name="Ohm R.A."/>
            <person name="Otillar R."/>
            <person name="Martin J."/>
            <person name="Schackwitz W."/>
            <person name="Grimwood J."/>
            <person name="MohdZainudin N."/>
            <person name="Xue C."/>
            <person name="Wang R."/>
            <person name="Manning V.A."/>
            <person name="Dhillon B."/>
            <person name="Tu Z.J."/>
            <person name="Steffenson B.J."/>
            <person name="Salamov A."/>
            <person name="Sun H."/>
            <person name="Lowry S."/>
            <person name="LaButti K."/>
            <person name="Han J."/>
            <person name="Copeland A."/>
            <person name="Lindquist E."/>
            <person name="Barry K."/>
            <person name="Schmutz J."/>
            <person name="Baker S.E."/>
            <person name="Ciuffetti L.M."/>
            <person name="Grigoriev I.V."/>
            <person name="Zhong S."/>
            <person name="Turgeon B.G."/>
        </authorList>
    </citation>
    <scope>NUCLEOTIDE SEQUENCE [LARGE SCALE GENOMIC DNA]</scope>
    <source>
        <strain evidence="4">28A</strain>
    </source>
</reference>
<evidence type="ECO:0000256" key="2">
    <source>
        <dbReference type="ARBA" id="ARBA00023002"/>
    </source>
</evidence>
<dbReference type="PANTHER" id="PTHR10572:SF24">
    <property type="entry name" value="3-HYDROXY-3-METHYLGLUTARYL-COENZYME A REDUCTASE"/>
    <property type="match status" value="1"/>
</dbReference>
<dbReference type="EMBL" id="KB908626">
    <property type="protein sequence ID" value="EOA85905.1"/>
    <property type="molecule type" value="Genomic_DNA"/>
</dbReference>
<dbReference type="InterPro" id="IPR009029">
    <property type="entry name" value="HMG_CoA_Rdtase_sub-bd_dom_sf"/>
</dbReference>
<dbReference type="STRING" id="671987.R0ILF7"/>
<sequence length="82" mass="8708">ENFVGYTKVPVGLAGPLRIQGSKDTNDEFYAPLATVESPLVVSCSRGRKALYRCGGVHFQVLGEGMSRAPVSMFADTTDAVA</sequence>
<evidence type="ECO:0000313" key="3">
    <source>
        <dbReference type="EMBL" id="EOA85905.1"/>
    </source>
</evidence>
<name>R0ILF7_EXST2</name>
<evidence type="ECO:0000313" key="4">
    <source>
        <dbReference type="Proteomes" id="UP000016935"/>
    </source>
</evidence>
<reference evidence="3 4" key="1">
    <citation type="journal article" date="2012" name="PLoS Pathog.">
        <title>Diverse lifestyles and strategies of plant pathogenesis encoded in the genomes of eighteen Dothideomycetes fungi.</title>
        <authorList>
            <person name="Ohm R.A."/>
            <person name="Feau N."/>
            <person name="Henrissat B."/>
            <person name="Schoch C.L."/>
            <person name="Horwitz B.A."/>
            <person name="Barry K.W."/>
            <person name="Condon B.J."/>
            <person name="Copeland A.C."/>
            <person name="Dhillon B."/>
            <person name="Glaser F."/>
            <person name="Hesse C.N."/>
            <person name="Kosti I."/>
            <person name="LaButti K."/>
            <person name="Lindquist E.A."/>
            <person name="Lucas S."/>
            <person name="Salamov A.A."/>
            <person name="Bradshaw R.E."/>
            <person name="Ciuffetti L."/>
            <person name="Hamelin R.C."/>
            <person name="Kema G.H.J."/>
            <person name="Lawrence C."/>
            <person name="Scott J.A."/>
            <person name="Spatafora J.W."/>
            <person name="Turgeon B.G."/>
            <person name="de Wit P.J.G.M."/>
            <person name="Zhong S."/>
            <person name="Goodwin S.B."/>
            <person name="Grigoriev I.V."/>
        </authorList>
    </citation>
    <scope>NUCLEOTIDE SEQUENCE [LARGE SCALE GENOMIC DNA]</scope>
    <source>
        <strain evidence="4">28A</strain>
    </source>
</reference>
<dbReference type="GO" id="GO:0015936">
    <property type="term" value="P:coenzyme A metabolic process"/>
    <property type="evidence" value="ECO:0007669"/>
    <property type="project" value="InterPro"/>
</dbReference>
<dbReference type="InterPro" id="IPR023074">
    <property type="entry name" value="HMG_CoA_Rdtase_cat_sf"/>
</dbReference>
<evidence type="ECO:0008006" key="5">
    <source>
        <dbReference type="Google" id="ProtNLM"/>
    </source>
</evidence>
<accession>R0ILF7</accession>
<dbReference type="HOGENOM" id="CLU_2564799_0_0_1"/>
<dbReference type="InterPro" id="IPR009023">
    <property type="entry name" value="HMG_CoA_Rdtase_NAD(P)-bd_sf"/>
</dbReference>
<protein>
    <recommendedName>
        <fullName evidence="5">Hydroxymethylglutaryl-CoA reductase (NADPH)</fullName>
    </recommendedName>
</protein>
<comment type="similarity">
    <text evidence="1">Belongs to the HMG-CoA reductase family.</text>
</comment>
<feature type="non-terminal residue" evidence="3">
    <location>
        <position position="82"/>
    </location>
</feature>
<evidence type="ECO:0000256" key="1">
    <source>
        <dbReference type="ARBA" id="ARBA00007661"/>
    </source>
</evidence>
<dbReference type="eggNOG" id="KOG2480">
    <property type="taxonomic scope" value="Eukaryota"/>
</dbReference>
<dbReference type="Gene3D" id="3.30.70.420">
    <property type="entry name" value="Hydroxymethylglutaryl-CoA reductase, class I/II, NAD/NADP-binding domain"/>
    <property type="match status" value="1"/>
</dbReference>
<dbReference type="Gene3D" id="3.90.770.10">
    <property type="entry name" value="3-hydroxy-3-methylglutaryl-coenzyme A Reductase, Chain A, domain 2"/>
    <property type="match status" value="1"/>
</dbReference>
<proteinExistence type="inferred from homology"/>
<dbReference type="PROSITE" id="PS50065">
    <property type="entry name" value="HMG_COA_REDUCTASE_4"/>
    <property type="match status" value="1"/>
</dbReference>
<dbReference type="InterPro" id="IPR002202">
    <property type="entry name" value="HMG_CoA_Rdtase"/>
</dbReference>
<keyword evidence="2" id="KW-0560">Oxidoreductase</keyword>
<dbReference type="PANTHER" id="PTHR10572">
    <property type="entry name" value="3-HYDROXY-3-METHYLGLUTARYL-COENZYME A REDUCTASE"/>
    <property type="match status" value="1"/>
</dbReference>
<gene>
    <name evidence="3" type="ORF">SETTUDRAFT_58061</name>
</gene>
<dbReference type="Pfam" id="PF00368">
    <property type="entry name" value="HMG-CoA_red"/>
    <property type="match status" value="1"/>
</dbReference>
<dbReference type="OrthoDB" id="310654at2759"/>